<keyword evidence="1" id="KW-0238">DNA-binding</keyword>
<dbReference type="Proteomes" id="UP000492820">
    <property type="component" value="Unassembled WGS sequence"/>
</dbReference>
<dbReference type="EMBL" id="LK028587">
    <property type="protein sequence ID" value="CDS22834.1"/>
    <property type="molecule type" value="Genomic_DNA"/>
</dbReference>
<evidence type="ECO:0000313" key="3">
    <source>
        <dbReference type="Proteomes" id="UP000492820"/>
    </source>
</evidence>
<dbReference type="AlphaFoldDB" id="A0A068WWL2"/>
<dbReference type="Gene3D" id="1.10.20.10">
    <property type="entry name" value="Histone, subunit A"/>
    <property type="match status" value="1"/>
</dbReference>
<sequence length="200" mass="22007">MEWVSYGVSFKRLESSRDGEPDLTEWQWMRLDLSISEGTIPNAVPIHDALECLQVVSALSSSLPLHPPLLTLPSFLFEYDYDDENELVKKETKRELSGFRAVTEGAPLYLNAVIERLAADVLKLAGNVARDNVKTRIIPRHLQLATGDEDLTSWDSFSRKAAVYKLTKALSNNVPDTGSCNAAVTALSESVAPSSATLVE</sequence>
<reference evidence="2 3" key="1">
    <citation type="journal article" date="2013" name="Nature">
        <title>The genomes of four tapeworm species reveal adaptations to parasitism.</title>
        <authorList>
            <person name="Tsai I.J."/>
            <person name="Zarowiecki M."/>
            <person name="Holroyd N."/>
            <person name="Garciarrubio A."/>
            <person name="Sanchez-Flores A."/>
            <person name="Brooks K.L."/>
            <person name="Tracey A."/>
            <person name="Bobes R.J."/>
            <person name="Fragoso G."/>
            <person name="Sciutto E."/>
            <person name="Aslett M."/>
            <person name="Beasley H."/>
            <person name="Bennett H.M."/>
            <person name="Cai J."/>
            <person name="Camicia F."/>
            <person name="Clark R."/>
            <person name="Cucher M."/>
            <person name="De Silva N."/>
            <person name="Day T.A."/>
            <person name="Deplazes P."/>
            <person name="Estrada K."/>
            <person name="Fernandez C."/>
            <person name="Holland P.W."/>
            <person name="Hou J."/>
            <person name="Hu S."/>
            <person name="Huckvale T."/>
            <person name="Hung S.S."/>
            <person name="Kamenetzky L."/>
            <person name="Keane J.A."/>
            <person name="Kiss F."/>
            <person name="Koziol U."/>
            <person name="Lambert O."/>
            <person name="Liu K."/>
            <person name="Luo X."/>
            <person name="Luo Y."/>
            <person name="Macchiaroli N."/>
            <person name="Nichol S."/>
            <person name="Paps J."/>
            <person name="Parkinson J."/>
            <person name="Pouchkina-Stantcheva N."/>
            <person name="Riddiford N."/>
            <person name="Rosenzvit M."/>
            <person name="Salinas G."/>
            <person name="Wasmuth J.D."/>
            <person name="Zamanian M."/>
            <person name="Zheng Y."/>
            <person name="Cai X."/>
            <person name="Soberon X."/>
            <person name="Olson P.D."/>
            <person name="Laclette J.P."/>
            <person name="Brehm K."/>
            <person name="Berriman M."/>
            <person name="Garciarrubio A."/>
            <person name="Bobes R.J."/>
            <person name="Fragoso G."/>
            <person name="Sanchez-Flores A."/>
            <person name="Estrada K."/>
            <person name="Cevallos M.A."/>
            <person name="Morett E."/>
            <person name="Gonzalez V."/>
            <person name="Portillo T."/>
            <person name="Ochoa-Leyva A."/>
            <person name="Jose M.V."/>
            <person name="Sciutto E."/>
            <person name="Landa A."/>
            <person name="Jimenez L."/>
            <person name="Valdes V."/>
            <person name="Carrero J.C."/>
            <person name="Larralde C."/>
            <person name="Morales-Montor J."/>
            <person name="Limon-Lason J."/>
            <person name="Soberon X."/>
            <person name="Laclette J.P."/>
        </authorList>
    </citation>
    <scope>NUCLEOTIDE SEQUENCE [LARGE SCALE GENOMIC DNA]</scope>
</reference>
<dbReference type="GO" id="GO:0046982">
    <property type="term" value="F:protein heterodimerization activity"/>
    <property type="evidence" value="ECO:0007669"/>
    <property type="project" value="InterPro"/>
</dbReference>
<evidence type="ECO:0000313" key="4">
    <source>
        <dbReference type="WBParaSite" id="EgrG_002033600"/>
    </source>
</evidence>
<evidence type="ECO:0000313" key="2">
    <source>
        <dbReference type="EMBL" id="CDS22834.1"/>
    </source>
</evidence>
<gene>
    <name evidence="2" type="ORF">EgrG_002033600</name>
</gene>
<proteinExistence type="inferred from homology"/>
<comment type="similarity">
    <text evidence="1">Belongs to the histone H2A family.</text>
</comment>
<protein>
    <recommendedName>
        <fullName evidence="1">Histone H2A</fullName>
    </recommendedName>
</protein>
<dbReference type="SUPFAM" id="SSF47113">
    <property type="entry name" value="Histone-fold"/>
    <property type="match status" value="1"/>
</dbReference>
<dbReference type="GO" id="GO:0000786">
    <property type="term" value="C:nucleosome"/>
    <property type="evidence" value="ECO:0007669"/>
    <property type="project" value="UniProtKB-KW"/>
</dbReference>
<name>A0A068WWL2_ECHGR</name>
<accession>A0A068WWL2</accession>
<dbReference type="GO" id="GO:0003677">
    <property type="term" value="F:DNA binding"/>
    <property type="evidence" value="ECO:0007669"/>
    <property type="project" value="UniProtKB-KW"/>
</dbReference>
<keyword evidence="1" id="KW-0158">Chromosome</keyword>
<reference evidence="2" key="2">
    <citation type="submission" date="2014-06" db="EMBL/GenBank/DDBJ databases">
        <authorList>
            <person name="Aslett M."/>
        </authorList>
    </citation>
    <scope>NUCLEOTIDE SEQUENCE</scope>
</reference>
<dbReference type="InterPro" id="IPR009072">
    <property type="entry name" value="Histone-fold"/>
</dbReference>
<dbReference type="WBParaSite" id="EgrG_002033600">
    <property type="protein sequence ID" value="EgrG_002033600"/>
    <property type="gene ID" value="EgrG_002033600"/>
</dbReference>
<keyword evidence="1" id="KW-0544">Nucleosome core</keyword>
<organism evidence="2">
    <name type="scientific">Echinococcus granulosus</name>
    <name type="common">Hydatid tapeworm</name>
    <dbReference type="NCBI Taxonomy" id="6210"/>
    <lineage>
        <taxon>Eukaryota</taxon>
        <taxon>Metazoa</taxon>
        <taxon>Spiralia</taxon>
        <taxon>Lophotrochozoa</taxon>
        <taxon>Platyhelminthes</taxon>
        <taxon>Cestoda</taxon>
        <taxon>Eucestoda</taxon>
        <taxon>Cyclophyllidea</taxon>
        <taxon>Taeniidae</taxon>
        <taxon>Echinococcus</taxon>
        <taxon>Echinococcus granulosus group</taxon>
    </lineage>
</organism>
<dbReference type="PRINTS" id="PR00620">
    <property type="entry name" value="HISTONEH2A"/>
</dbReference>
<keyword evidence="1" id="KW-0539">Nucleus</keyword>
<comment type="subcellular location">
    <subcellularLocation>
        <location evidence="1">Nucleus</location>
    </subcellularLocation>
</comment>
<reference evidence="4" key="3">
    <citation type="submission" date="2020-10" db="UniProtKB">
        <authorList>
            <consortium name="WormBaseParasite"/>
        </authorList>
    </citation>
    <scope>IDENTIFICATION</scope>
</reference>
<dbReference type="GO" id="GO:0005634">
    <property type="term" value="C:nucleus"/>
    <property type="evidence" value="ECO:0007669"/>
    <property type="project" value="UniProtKB-SubCell"/>
</dbReference>
<dbReference type="SMART" id="SM00414">
    <property type="entry name" value="H2A"/>
    <property type="match status" value="1"/>
</dbReference>
<dbReference type="PANTHER" id="PTHR23430">
    <property type="entry name" value="HISTONE H2A"/>
    <property type="match status" value="1"/>
</dbReference>
<dbReference type="InterPro" id="IPR002119">
    <property type="entry name" value="Histone_H2A"/>
</dbReference>
<evidence type="ECO:0000256" key="1">
    <source>
        <dbReference type="RuleBase" id="RU003767"/>
    </source>
</evidence>
<dbReference type="GO" id="GO:0030527">
    <property type="term" value="F:structural constituent of chromatin"/>
    <property type="evidence" value="ECO:0007669"/>
    <property type="project" value="InterPro"/>
</dbReference>
<comment type="subunit">
    <text evidence="1">The nucleosome is a histone octamer containing two molecules each of H2A, H2B, H3 and H4 assembled in one H3-H4 heterotetramer and two H2A-H2B heterodimers. The octamer wraps approximately 147 bp of DNA.</text>
</comment>